<protein>
    <recommendedName>
        <fullName evidence="6">Class F sortase</fullName>
    </recommendedName>
</protein>
<feature type="region of interest" description="Disordered" evidence="2">
    <location>
        <begin position="47"/>
        <end position="91"/>
    </location>
</feature>
<feature type="compositionally biased region" description="Low complexity" evidence="2">
    <location>
        <begin position="73"/>
        <end position="91"/>
    </location>
</feature>
<evidence type="ECO:0000313" key="4">
    <source>
        <dbReference type="EMBL" id="GHH67570.1"/>
    </source>
</evidence>
<feature type="compositionally biased region" description="Low complexity" evidence="2">
    <location>
        <begin position="54"/>
        <end position="63"/>
    </location>
</feature>
<sequence length="245" mass="24942">MPAHRADRSRRGRRPSWAPAAAGGSLSLVLAALVLVPAPRHDPVRIEFAGGAPGASATAGPAPGTAPPPGAPVPSGTPGADLAPAAPAGGAVSPPARLLIPRIGVDAPVESGGLNPDGTVEVPPADRPGQVDWYREGPVPGRPGPAVILGHYDTRKGPAVFHRLPQLRPGDRIDVRGRNGGTVNFKVRELQQFPKSGFPTATVYGDTAGPELRLITCGGRVGADGHYSDNIIVLADYVGTTPPTG</sequence>
<dbReference type="AlphaFoldDB" id="A0A919FKC2"/>
<organism evidence="4 5">
    <name type="scientific">Kitasatospora indigofera</name>
    <dbReference type="NCBI Taxonomy" id="67307"/>
    <lineage>
        <taxon>Bacteria</taxon>
        <taxon>Bacillati</taxon>
        <taxon>Actinomycetota</taxon>
        <taxon>Actinomycetes</taxon>
        <taxon>Kitasatosporales</taxon>
        <taxon>Streptomycetaceae</taxon>
        <taxon>Kitasatospora</taxon>
    </lineage>
</organism>
<name>A0A919FKC2_9ACTN</name>
<dbReference type="Proteomes" id="UP000617734">
    <property type="component" value="Unassembled WGS sequence"/>
</dbReference>
<dbReference type="CDD" id="cd05829">
    <property type="entry name" value="Sortase_F"/>
    <property type="match status" value="1"/>
</dbReference>
<dbReference type="Gene3D" id="2.40.260.10">
    <property type="entry name" value="Sortase"/>
    <property type="match status" value="1"/>
</dbReference>
<reference evidence="4" key="2">
    <citation type="submission" date="2020-09" db="EMBL/GenBank/DDBJ databases">
        <authorList>
            <person name="Sun Q."/>
            <person name="Ohkuma M."/>
        </authorList>
    </citation>
    <scope>NUCLEOTIDE SEQUENCE</scope>
    <source>
        <strain evidence="4">JCM 4646</strain>
    </source>
</reference>
<keyword evidence="3" id="KW-1133">Transmembrane helix</keyword>
<keyword evidence="5" id="KW-1185">Reference proteome</keyword>
<dbReference type="SUPFAM" id="SSF63817">
    <property type="entry name" value="Sortase"/>
    <property type="match status" value="1"/>
</dbReference>
<evidence type="ECO:0008006" key="6">
    <source>
        <dbReference type="Google" id="ProtNLM"/>
    </source>
</evidence>
<feature type="transmembrane region" description="Helical" evidence="3">
    <location>
        <begin position="20"/>
        <end position="38"/>
    </location>
</feature>
<dbReference type="InterPro" id="IPR005754">
    <property type="entry name" value="Sortase"/>
</dbReference>
<dbReference type="GO" id="GO:0016787">
    <property type="term" value="F:hydrolase activity"/>
    <property type="evidence" value="ECO:0007669"/>
    <property type="project" value="UniProtKB-KW"/>
</dbReference>
<evidence type="ECO:0000256" key="1">
    <source>
        <dbReference type="ARBA" id="ARBA00022801"/>
    </source>
</evidence>
<dbReference type="InterPro" id="IPR042001">
    <property type="entry name" value="Sortase_F"/>
</dbReference>
<evidence type="ECO:0000256" key="3">
    <source>
        <dbReference type="SAM" id="Phobius"/>
    </source>
</evidence>
<dbReference type="Pfam" id="PF04203">
    <property type="entry name" value="Sortase"/>
    <property type="match status" value="1"/>
</dbReference>
<evidence type="ECO:0000313" key="5">
    <source>
        <dbReference type="Proteomes" id="UP000617734"/>
    </source>
</evidence>
<accession>A0A919FKC2</accession>
<keyword evidence="1" id="KW-0378">Hydrolase</keyword>
<gene>
    <name evidence="4" type="ORF">GCM10018781_23040</name>
</gene>
<keyword evidence="3" id="KW-0812">Transmembrane</keyword>
<dbReference type="InterPro" id="IPR023365">
    <property type="entry name" value="Sortase_dom-sf"/>
</dbReference>
<evidence type="ECO:0000256" key="2">
    <source>
        <dbReference type="SAM" id="MobiDB-lite"/>
    </source>
</evidence>
<comment type="caution">
    <text evidence="4">The sequence shown here is derived from an EMBL/GenBank/DDBJ whole genome shotgun (WGS) entry which is preliminary data.</text>
</comment>
<dbReference type="NCBIfam" id="NF033748">
    <property type="entry name" value="class_F_sortase"/>
    <property type="match status" value="1"/>
</dbReference>
<keyword evidence="3" id="KW-0472">Membrane</keyword>
<feature type="region of interest" description="Disordered" evidence="2">
    <location>
        <begin position="1"/>
        <end position="21"/>
    </location>
</feature>
<proteinExistence type="predicted"/>
<dbReference type="EMBL" id="BNBO01000009">
    <property type="protein sequence ID" value="GHH67570.1"/>
    <property type="molecule type" value="Genomic_DNA"/>
</dbReference>
<reference evidence="4" key="1">
    <citation type="journal article" date="2014" name="Int. J. Syst. Evol. Microbiol.">
        <title>Complete genome sequence of Corynebacterium casei LMG S-19264T (=DSM 44701T), isolated from a smear-ripened cheese.</title>
        <authorList>
            <consortium name="US DOE Joint Genome Institute (JGI-PGF)"/>
            <person name="Walter F."/>
            <person name="Albersmeier A."/>
            <person name="Kalinowski J."/>
            <person name="Ruckert C."/>
        </authorList>
    </citation>
    <scope>NUCLEOTIDE SEQUENCE</scope>
    <source>
        <strain evidence="4">JCM 4646</strain>
    </source>
</reference>